<evidence type="ECO:0000313" key="2">
    <source>
        <dbReference type="EMBL" id="CAG8648218.1"/>
    </source>
</evidence>
<dbReference type="EMBL" id="CAJVPL010004495">
    <property type="protein sequence ID" value="CAG8648218.1"/>
    <property type="molecule type" value="Genomic_DNA"/>
</dbReference>
<accession>A0A9N9DQ10</accession>
<name>A0A9N9DQ10_9GLOM</name>
<keyword evidence="3" id="KW-1185">Reference proteome</keyword>
<evidence type="ECO:0000256" key="1">
    <source>
        <dbReference type="SAM" id="MobiDB-lite"/>
    </source>
</evidence>
<proteinExistence type="predicted"/>
<evidence type="ECO:0000313" key="3">
    <source>
        <dbReference type="Proteomes" id="UP000789831"/>
    </source>
</evidence>
<comment type="caution">
    <text evidence="2">The sequence shown here is derived from an EMBL/GenBank/DDBJ whole genome shotgun (WGS) entry which is preliminary data.</text>
</comment>
<sequence>AKDKASKMKNSAQRTFHHEEAKMNATKNLKNAMKIFVNEKESLYESKLEARTYNKFTRHIEDTDAEVGRSYKHSRQSEDCHEETGKATTDEDINASESLLQENDKKEDIQDDMIKGILGRNKGNFFDL</sequence>
<protein>
    <submittedName>
        <fullName evidence="2">5006_t:CDS:1</fullName>
    </submittedName>
</protein>
<feature type="non-terminal residue" evidence="2">
    <location>
        <position position="128"/>
    </location>
</feature>
<feature type="compositionally biased region" description="Basic and acidic residues" evidence="1">
    <location>
        <begin position="67"/>
        <end position="89"/>
    </location>
</feature>
<gene>
    <name evidence="2" type="ORF">AGERDE_LOCUS11289</name>
</gene>
<feature type="region of interest" description="Disordered" evidence="1">
    <location>
        <begin position="67"/>
        <end position="107"/>
    </location>
</feature>
<reference evidence="2" key="1">
    <citation type="submission" date="2021-06" db="EMBL/GenBank/DDBJ databases">
        <authorList>
            <person name="Kallberg Y."/>
            <person name="Tangrot J."/>
            <person name="Rosling A."/>
        </authorList>
    </citation>
    <scope>NUCLEOTIDE SEQUENCE</scope>
    <source>
        <strain evidence="2">MT106</strain>
    </source>
</reference>
<dbReference type="Proteomes" id="UP000789831">
    <property type="component" value="Unassembled WGS sequence"/>
</dbReference>
<organism evidence="2 3">
    <name type="scientific">Ambispora gerdemannii</name>
    <dbReference type="NCBI Taxonomy" id="144530"/>
    <lineage>
        <taxon>Eukaryota</taxon>
        <taxon>Fungi</taxon>
        <taxon>Fungi incertae sedis</taxon>
        <taxon>Mucoromycota</taxon>
        <taxon>Glomeromycotina</taxon>
        <taxon>Glomeromycetes</taxon>
        <taxon>Archaeosporales</taxon>
        <taxon>Ambisporaceae</taxon>
        <taxon>Ambispora</taxon>
    </lineage>
</organism>
<dbReference type="AlphaFoldDB" id="A0A9N9DQ10"/>